<accession>A0A3N1ZV86</accession>
<gene>
    <name evidence="1" type="ORF">EDD41_1990</name>
</gene>
<evidence type="ECO:0000313" key="2">
    <source>
        <dbReference type="Proteomes" id="UP000275749"/>
    </source>
</evidence>
<dbReference type="AlphaFoldDB" id="A0A3N1ZV86"/>
<evidence type="ECO:0000313" key="1">
    <source>
        <dbReference type="EMBL" id="ROR54760.1"/>
    </source>
</evidence>
<protein>
    <submittedName>
        <fullName evidence="1">Uncharacterized protein</fullName>
    </submittedName>
</protein>
<sequence length="183" mass="19817">MGTGEAVVPGLLDAMRGGCHLAGWLLTAEVRARVLELIGDVSPNPSVGEDYGRELWSICWCRLANWPGRGGDVLGRVARAVLRDVEEQQWGGSVLLGSAVEGLVAPVRRAPEELLRDARRRGILRTDQCRLLIQVDVIGMSCSELARRDGGDEVRLRRQRRTALAALARDPGMRGTGGWLAAG</sequence>
<dbReference type="RefSeq" id="WP_143813854.1">
    <property type="nucleotide sequence ID" value="NZ_RKHG01000001.1"/>
</dbReference>
<reference evidence="1 2" key="1">
    <citation type="submission" date="2018-11" db="EMBL/GenBank/DDBJ databases">
        <title>Sequencing the genomes of 1000 actinobacteria strains.</title>
        <authorList>
            <person name="Klenk H.-P."/>
        </authorList>
    </citation>
    <scope>NUCLEOTIDE SEQUENCE [LARGE SCALE GENOMIC DNA]</scope>
    <source>
        <strain evidence="1 2">DSM 10546</strain>
    </source>
</reference>
<dbReference type="Proteomes" id="UP000275749">
    <property type="component" value="Unassembled WGS sequence"/>
</dbReference>
<name>A0A3N1ZV86_9ACTN</name>
<dbReference type="EMBL" id="RKHG01000001">
    <property type="protein sequence ID" value="ROR54760.1"/>
    <property type="molecule type" value="Genomic_DNA"/>
</dbReference>
<comment type="caution">
    <text evidence="1">The sequence shown here is derived from an EMBL/GenBank/DDBJ whole genome shotgun (WGS) entry which is preliminary data.</text>
</comment>
<proteinExistence type="predicted"/>
<organism evidence="1 2">
    <name type="scientific">Luteococcus japonicus</name>
    <dbReference type="NCBI Taxonomy" id="33984"/>
    <lineage>
        <taxon>Bacteria</taxon>
        <taxon>Bacillati</taxon>
        <taxon>Actinomycetota</taxon>
        <taxon>Actinomycetes</taxon>
        <taxon>Propionibacteriales</taxon>
        <taxon>Propionibacteriaceae</taxon>
        <taxon>Luteococcus</taxon>
    </lineage>
</organism>